<dbReference type="InterPro" id="IPR000639">
    <property type="entry name" value="Epox_hydrolase-like"/>
</dbReference>
<evidence type="ECO:0000313" key="4">
    <source>
        <dbReference type="Proteomes" id="UP000006078"/>
    </source>
</evidence>
<proteinExistence type="predicted"/>
<dbReference type="PATRIC" id="fig|883169.3.peg.1214"/>
<dbReference type="PANTHER" id="PTHR43194:SF5">
    <property type="entry name" value="PIMELOYL-[ACYL-CARRIER PROTEIN] METHYL ESTER ESTERASE"/>
    <property type="match status" value="1"/>
</dbReference>
<evidence type="ECO:0000313" key="3">
    <source>
        <dbReference type="EMBL" id="EJZ81808.1"/>
    </source>
</evidence>
<evidence type="ECO:0000313" key="2">
    <source>
        <dbReference type="EMBL" id="CCI83757.1"/>
    </source>
</evidence>
<organism evidence="2 5">
    <name type="scientific">Corynebacterium otitidis ATCC 51513</name>
    <dbReference type="NCBI Taxonomy" id="883169"/>
    <lineage>
        <taxon>Bacteria</taxon>
        <taxon>Bacillati</taxon>
        <taxon>Actinomycetota</taxon>
        <taxon>Actinomycetes</taxon>
        <taxon>Mycobacteriales</taxon>
        <taxon>Corynebacteriaceae</taxon>
        <taxon>Corynebacterium</taxon>
    </lineage>
</organism>
<dbReference type="OrthoDB" id="2987348at2"/>
<keyword evidence="2" id="KW-0378">Hydrolase</keyword>
<dbReference type="RefSeq" id="WP_004601153.1">
    <property type="nucleotide sequence ID" value="NZ_HF541867.1"/>
</dbReference>
<dbReference type="eggNOG" id="COG0596">
    <property type="taxonomic scope" value="Bacteria"/>
</dbReference>
<sequence length="308" mass="32331">MAKPPRIRPLPPSAVELSGPFRHGFVHAGGVRFHVAHAGDSDSPLVVFVHGAFGGWFDFREVLGPVAEAGFHAAAVDLRGYGMSDKPPAGLGHGLSSAVGDLLEIVPSLGHESAHLVGLGTGGAIAWAAAAAAPEAVSSIAAVCAAHPADLRAELARHPIRLRGVLRRIATSYLPLPGLRARLLARESTIAAQLRGATHPDFHPTAEFERSLALRSDAARIGPAKEAITRNLRLAVQRAPGGPIDLPVLLVAPAGAAWDSLARRAQARAPRLERVVVPGTGALPVLEDPEGFCRELVGFVRRHDDRRA</sequence>
<dbReference type="EMBL" id="AHAE01000059">
    <property type="protein sequence ID" value="EJZ81808.1"/>
    <property type="molecule type" value="Genomic_DNA"/>
</dbReference>
<comment type="caution">
    <text evidence="2">The sequence shown here is derived from an EMBL/GenBank/DDBJ whole genome shotgun (WGS) entry which is preliminary data.</text>
</comment>
<evidence type="ECO:0000313" key="5">
    <source>
        <dbReference type="Proteomes" id="UP000011016"/>
    </source>
</evidence>
<keyword evidence="4" id="KW-1185">Reference proteome</keyword>
<dbReference type="PANTHER" id="PTHR43194">
    <property type="entry name" value="HYDROLASE ALPHA/BETA FOLD FAMILY"/>
    <property type="match status" value="1"/>
</dbReference>
<dbReference type="InterPro" id="IPR050228">
    <property type="entry name" value="Carboxylesterase_BioH"/>
</dbReference>
<accession>I7L9F2</accession>
<dbReference type="GO" id="GO:0033961">
    <property type="term" value="F:cis-stilbene-oxide hydrolase activity"/>
    <property type="evidence" value="ECO:0007669"/>
    <property type="project" value="UniProtKB-EC"/>
</dbReference>
<dbReference type="AlphaFoldDB" id="I7L9F2"/>
<dbReference type="SUPFAM" id="SSF53474">
    <property type="entry name" value="alpha/beta-Hydrolases"/>
    <property type="match status" value="1"/>
</dbReference>
<name>I7L9F2_9CORY</name>
<evidence type="ECO:0000259" key="1">
    <source>
        <dbReference type="Pfam" id="PF00561"/>
    </source>
</evidence>
<feature type="domain" description="AB hydrolase-1" evidence="1">
    <location>
        <begin position="44"/>
        <end position="166"/>
    </location>
</feature>
<dbReference type="EC" id="3.3.2.9" evidence="2"/>
<dbReference type="HOGENOM" id="CLU_020336_7_3_11"/>
<dbReference type="Proteomes" id="UP000011016">
    <property type="component" value="Unassembled WGS sequence"/>
</dbReference>
<dbReference type="STRING" id="29321.AAV33_07900"/>
<reference evidence="3 4" key="2">
    <citation type="submission" date="2012-08" db="EMBL/GenBank/DDBJ databases">
        <title>The Genome Sequence of Turicella otitidis ATCC 51513.</title>
        <authorList>
            <consortium name="The Broad Institute Genome Sequencing Platform"/>
            <person name="Earl A."/>
            <person name="Ward D."/>
            <person name="Feldgarden M."/>
            <person name="Gevers D."/>
            <person name="Huys G."/>
            <person name="Walker B."/>
            <person name="Young S.K."/>
            <person name="Zeng Q."/>
            <person name="Gargeya S."/>
            <person name="Fitzgerald M."/>
            <person name="Haas B."/>
            <person name="Abouelleil A."/>
            <person name="Alvarado L."/>
            <person name="Arachchi H.M."/>
            <person name="Berlin A.M."/>
            <person name="Chapman S.B."/>
            <person name="Goldberg J."/>
            <person name="Griggs A."/>
            <person name="Gujja S."/>
            <person name="Hansen M."/>
            <person name="Howarth C."/>
            <person name="Imamovic A."/>
            <person name="Larimer J."/>
            <person name="McCowen C."/>
            <person name="Montmayeur A."/>
            <person name="Murphy C."/>
            <person name="Neiman D."/>
            <person name="Pearson M."/>
            <person name="Priest M."/>
            <person name="Roberts A."/>
            <person name="Saif S."/>
            <person name="Shea T."/>
            <person name="Sisk P."/>
            <person name="Sykes S."/>
            <person name="Wortman J."/>
            <person name="Nusbaum C."/>
            <person name="Birren B."/>
        </authorList>
    </citation>
    <scope>NUCLEOTIDE SEQUENCE [LARGE SCALE GENOMIC DNA]</scope>
    <source>
        <strain evidence="3 4">ATCC 51513</strain>
    </source>
</reference>
<reference evidence="2 5" key="1">
    <citation type="journal article" date="2012" name="J. Bacteriol.">
        <title>Draft Genome Sequence of Turicella otitidis ATCC 51513, Isolated from Middle Ear Fluid from a Child with Otitis Media.</title>
        <authorList>
            <person name="Brinkrolf K."/>
            <person name="Schneider J."/>
            <person name="Knecht M."/>
            <person name="Ruckert C."/>
            <person name="Tauch A."/>
        </authorList>
    </citation>
    <scope>NUCLEOTIDE SEQUENCE [LARGE SCALE GENOMIC DNA]</scope>
    <source>
        <strain evidence="2 5">ATCC 51513</strain>
    </source>
</reference>
<dbReference type="EMBL" id="CAJZ01000146">
    <property type="protein sequence ID" value="CCI83757.1"/>
    <property type="molecule type" value="Genomic_DNA"/>
</dbReference>
<dbReference type="InterPro" id="IPR029058">
    <property type="entry name" value="AB_hydrolase_fold"/>
</dbReference>
<dbReference type="PRINTS" id="PR00412">
    <property type="entry name" value="EPOXHYDRLASE"/>
</dbReference>
<dbReference type="Proteomes" id="UP000006078">
    <property type="component" value="Unassembled WGS sequence"/>
</dbReference>
<dbReference type="Gene3D" id="3.40.50.1820">
    <property type="entry name" value="alpha/beta hydrolase"/>
    <property type="match status" value="1"/>
</dbReference>
<dbReference type="InterPro" id="IPR000073">
    <property type="entry name" value="AB_hydrolase_1"/>
</dbReference>
<gene>
    <name evidence="2" type="ORF">BN46_1030</name>
    <name evidence="3" type="ORF">HMPREF9719_01263</name>
</gene>
<protein>
    <submittedName>
        <fullName evidence="2">Putative hydrolase</fullName>
        <ecNumber evidence="2">3.3.2.9</ecNumber>
    </submittedName>
</protein>
<dbReference type="Pfam" id="PF00561">
    <property type="entry name" value="Abhydrolase_1"/>
    <property type="match status" value="1"/>
</dbReference>